<gene>
    <name evidence="2" type="ORF">M407DRAFT_28235</name>
</gene>
<reference evidence="2 3" key="1">
    <citation type="submission" date="2014-04" db="EMBL/GenBank/DDBJ databases">
        <authorList>
            <consortium name="DOE Joint Genome Institute"/>
            <person name="Kuo A."/>
            <person name="Girlanda M."/>
            <person name="Perotto S."/>
            <person name="Kohler A."/>
            <person name="Nagy L.G."/>
            <person name="Floudas D."/>
            <person name="Copeland A."/>
            <person name="Barry K.W."/>
            <person name="Cichocki N."/>
            <person name="Veneault-Fourrey C."/>
            <person name="LaButti K."/>
            <person name="Lindquist E.A."/>
            <person name="Lipzen A."/>
            <person name="Lundell T."/>
            <person name="Morin E."/>
            <person name="Murat C."/>
            <person name="Sun H."/>
            <person name="Tunlid A."/>
            <person name="Henrissat B."/>
            <person name="Grigoriev I.V."/>
            <person name="Hibbett D.S."/>
            <person name="Martin F."/>
            <person name="Nordberg H.P."/>
            <person name="Cantor M.N."/>
            <person name="Hua S.X."/>
        </authorList>
    </citation>
    <scope>NUCLEOTIDE SEQUENCE [LARGE SCALE GENOMIC DNA]</scope>
    <source>
        <strain evidence="2 3">MUT 4182</strain>
    </source>
</reference>
<proteinExistence type="predicted"/>
<dbReference type="EMBL" id="KN823115">
    <property type="protein sequence ID" value="KIO22220.1"/>
    <property type="molecule type" value="Genomic_DNA"/>
</dbReference>
<feature type="region of interest" description="Disordered" evidence="1">
    <location>
        <begin position="1"/>
        <end position="54"/>
    </location>
</feature>
<feature type="compositionally biased region" description="Basic and acidic residues" evidence="1">
    <location>
        <begin position="105"/>
        <end position="115"/>
    </location>
</feature>
<feature type="compositionally biased region" description="Low complexity" evidence="1">
    <location>
        <begin position="33"/>
        <end position="44"/>
    </location>
</feature>
<feature type="region of interest" description="Disordered" evidence="1">
    <location>
        <begin position="87"/>
        <end position="137"/>
    </location>
</feature>
<protein>
    <submittedName>
        <fullName evidence="2">Uncharacterized protein</fullName>
    </submittedName>
</protein>
<organism evidence="2 3">
    <name type="scientific">Tulasnella calospora MUT 4182</name>
    <dbReference type="NCBI Taxonomy" id="1051891"/>
    <lineage>
        <taxon>Eukaryota</taxon>
        <taxon>Fungi</taxon>
        <taxon>Dikarya</taxon>
        <taxon>Basidiomycota</taxon>
        <taxon>Agaricomycotina</taxon>
        <taxon>Agaricomycetes</taxon>
        <taxon>Cantharellales</taxon>
        <taxon>Tulasnellaceae</taxon>
        <taxon>Tulasnella</taxon>
    </lineage>
</organism>
<dbReference type="Proteomes" id="UP000054248">
    <property type="component" value="Unassembled WGS sequence"/>
</dbReference>
<evidence type="ECO:0000313" key="3">
    <source>
        <dbReference type="Proteomes" id="UP000054248"/>
    </source>
</evidence>
<sequence length="137" mass="15533">MHTNDHEDWQYDYNFNPNRDQEHDPYSGKRRQISTSSSTRPSSSARRDIPPGILEPQGVSQIALFLHLVVASPLHLNLASPLRRIISQRGREPSQPASKKHRKGKEPEPVDKTDIKDEDDLEPPSQPASRPEPRSGQ</sequence>
<evidence type="ECO:0000313" key="2">
    <source>
        <dbReference type="EMBL" id="KIO22220.1"/>
    </source>
</evidence>
<evidence type="ECO:0000256" key="1">
    <source>
        <dbReference type="SAM" id="MobiDB-lite"/>
    </source>
</evidence>
<keyword evidence="3" id="KW-1185">Reference proteome</keyword>
<dbReference type="AlphaFoldDB" id="A0A0C3Q1S1"/>
<reference evidence="3" key="2">
    <citation type="submission" date="2015-01" db="EMBL/GenBank/DDBJ databases">
        <title>Evolutionary Origins and Diversification of the Mycorrhizal Mutualists.</title>
        <authorList>
            <consortium name="DOE Joint Genome Institute"/>
            <consortium name="Mycorrhizal Genomics Consortium"/>
            <person name="Kohler A."/>
            <person name="Kuo A."/>
            <person name="Nagy L.G."/>
            <person name="Floudas D."/>
            <person name="Copeland A."/>
            <person name="Barry K.W."/>
            <person name="Cichocki N."/>
            <person name="Veneault-Fourrey C."/>
            <person name="LaButti K."/>
            <person name="Lindquist E.A."/>
            <person name="Lipzen A."/>
            <person name="Lundell T."/>
            <person name="Morin E."/>
            <person name="Murat C."/>
            <person name="Riley R."/>
            <person name="Ohm R."/>
            <person name="Sun H."/>
            <person name="Tunlid A."/>
            <person name="Henrissat B."/>
            <person name="Grigoriev I.V."/>
            <person name="Hibbett D.S."/>
            <person name="Martin F."/>
        </authorList>
    </citation>
    <scope>NUCLEOTIDE SEQUENCE [LARGE SCALE GENOMIC DNA]</scope>
    <source>
        <strain evidence="3">MUT 4182</strain>
    </source>
</reference>
<name>A0A0C3Q1S1_9AGAM</name>
<dbReference type="HOGENOM" id="CLU_1866605_0_0_1"/>
<accession>A0A0C3Q1S1</accession>